<evidence type="ECO:0000256" key="3">
    <source>
        <dbReference type="ARBA" id="ARBA00022448"/>
    </source>
</evidence>
<evidence type="ECO:0000256" key="8">
    <source>
        <dbReference type="SAM" id="Phobius"/>
    </source>
</evidence>
<dbReference type="GO" id="GO:0042907">
    <property type="term" value="F:xanthine transmembrane transporter activity"/>
    <property type="evidence" value="ECO:0007669"/>
    <property type="project" value="TreeGrafter"/>
</dbReference>
<name>A0A212M175_9FIRM</name>
<evidence type="ECO:0000256" key="7">
    <source>
        <dbReference type="ARBA" id="ARBA00023136"/>
    </source>
</evidence>
<proteinExistence type="inferred from homology"/>
<evidence type="ECO:0000313" key="9">
    <source>
        <dbReference type="EMBL" id="SCM83409.1"/>
    </source>
</evidence>
<dbReference type="PANTHER" id="PTHR42810">
    <property type="entry name" value="PURINE PERMEASE C1399.01C-RELATED"/>
    <property type="match status" value="1"/>
</dbReference>
<dbReference type="InterPro" id="IPR006042">
    <property type="entry name" value="Xan_ur_permease"/>
</dbReference>
<feature type="transmembrane region" description="Helical" evidence="8">
    <location>
        <begin position="317"/>
        <end position="340"/>
    </location>
</feature>
<dbReference type="InterPro" id="IPR006043">
    <property type="entry name" value="NCS2"/>
</dbReference>
<organism evidence="9">
    <name type="scientific">uncultured Sporomusa sp</name>
    <dbReference type="NCBI Taxonomy" id="307249"/>
    <lineage>
        <taxon>Bacteria</taxon>
        <taxon>Bacillati</taxon>
        <taxon>Bacillota</taxon>
        <taxon>Negativicutes</taxon>
        <taxon>Selenomonadales</taxon>
        <taxon>Sporomusaceae</taxon>
        <taxon>Sporomusa</taxon>
        <taxon>environmental samples</taxon>
    </lineage>
</organism>
<dbReference type="NCBIfam" id="NF037981">
    <property type="entry name" value="NCS2_1"/>
    <property type="match status" value="1"/>
</dbReference>
<sequence>MENKVAPVDEMLPKGQLFTYGLQHVMAMYAGAVAVPLIIANALNLPREQVIYLIQCDLLVGGIATLIQALGFLNMGIKSPIMQGVSFAAVAPMILVGQTHGLPGIFGGTIAAGLIGYLISPFFSRLIRFFPRVVTGTIITLIGVSLLPVAVRWAGGGNAAAPTFGDLPNIGLAFTVLAIVIILYRMLKGFWSNIAVLLGLVIGTIIAIPLGMTNFAQVSTASWFQLVTPLAFGMPIFDITAIVAMTLAFLVIMTETTGDIIAVGEIVDKPVTRDDLTRGLRADSFSTLLGGIMNTFPHSAFAQNVGLLALTGIRSRYVVAAAGIILAALGLFPKAAAIVAAIPNPVLGGAGIAMFGMVATSGIRTLAKVKFEGNHNAMIVAISLGVGLIPLAAPTFYHKLPQFAQLILHSGITAGSIAAIALNLFFNELGTKTADAEPVDSETEFSNDHS</sequence>
<keyword evidence="4" id="KW-1003">Cell membrane</keyword>
<evidence type="ECO:0000256" key="4">
    <source>
        <dbReference type="ARBA" id="ARBA00022475"/>
    </source>
</evidence>
<feature type="transmembrane region" description="Helical" evidence="8">
    <location>
        <begin position="170"/>
        <end position="187"/>
    </location>
</feature>
<feature type="transmembrane region" description="Helical" evidence="8">
    <location>
        <begin position="50"/>
        <end position="73"/>
    </location>
</feature>
<evidence type="ECO:0000256" key="6">
    <source>
        <dbReference type="ARBA" id="ARBA00022989"/>
    </source>
</evidence>
<dbReference type="AlphaFoldDB" id="A0A212M175"/>
<keyword evidence="6 8" id="KW-1133">Transmembrane helix</keyword>
<dbReference type="PROSITE" id="PS01116">
    <property type="entry name" value="XANTH_URACIL_PERMASE"/>
    <property type="match status" value="1"/>
</dbReference>
<dbReference type="NCBIfam" id="TIGR00801">
    <property type="entry name" value="ncs2"/>
    <property type="match status" value="1"/>
</dbReference>
<evidence type="ECO:0000256" key="5">
    <source>
        <dbReference type="ARBA" id="ARBA00022692"/>
    </source>
</evidence>
<feature type="transmembrane region" description="Helical" evidence="8">
    <location>
        <begin position="93"/>
        <end position="117"/>
    </location>
</feature>
<feature type="transmembrane region" description="Helical" evidence="8">
    <location>
        <begin position="20"/>
        <end position="43"/>
    </location>
</feature>
<keyword evidence="3" id="KW-0813">Transport</keyword>
<dbReference type="EMBL" id="FMJE01000007">
    <property type="protein sequence ID" value="SCM83409.1"/>
    <property type="molecule type" value="Genomic_DNA"/>
</dbReference>
<gene>
    <name evidence="9" type="primary">ygfU</name>
    <name evidence="9" type="ORF">KL86SPO_70267</name>
</gene>
<feature type="transmembrane region" description="Helical" evidence="8">
    <location>
        <begin position="403"/>
        <end position="426"/>
    </location>
</feature>
<reference evidence="9" key="1">
    <citation type="submission" date="2016-08" db="EMBL/GenBank/DDBJ databases">
        <authorList>
            <person name="Seilhamer J.J."/>
        </authorList>
    </citation>
    <scope>NUCLEOTIDE SEQUENCE</scope>
    <source>
        <strain evidence="9">86</strain>
    </source>
</reference>
<protein>
    <submittedName>
        <fullName evidence="9">Transporter</fullName>
    </submittedName>
</protein>
<dbReference type="RefSeq" id="WP_188397804.1">
    <property type="nucleotide sequence ID" value="NZ_LT608335.1"/>
</dbReference>
<dbReference type="NCBIfam" id="TIGR03173">
    <property type="entry name" value="pbuX"/>
    <property type="match status" value="1"/>
</dbReference>
<keyword evidence="7 8" id="KW-0472">Membrane</keyword>
<comment type="subcellular location">
    <subcellularLocation>
        <location evidence="1">Cell membrane</location>
        <topology evidence="1">Multi-pass membrane protein</topology>
    </subcellularLocation>
</comment>
<feature type="transmembrane region" description="Helical" evidence="8">
    <location>
        <begin position="129"/>
        <end position="150"/>
    </location>
</feature>
<keyword evidence="5 8" id="KW-0812">Transmembrane</keyword>
<dbReference type="InterPro" id="IPR017588">
    <property type="entry name" value="UacT-like"/>
</dbReference>
<evidence type="ECO:0000256" key="1">
    <source>
        <dbReference type="ARBA" id="ARBA00004651"/>
    </source>
</evidence>
<dbReference type="PANTHER" id="PTHR42810:SF4">
    <property type="entry name" value="URIC ACID TRANSPORTER UACT"/>
    <property type="match status" value="1"/>
</dbReference>
<dbReference type="GO" id="GO:0005886">
    <property type="term" value="C:plasma membrane"/>
    <property type="evidence" value="ECO:0007669"/>
    <property type="project" value="UniProtKB-SubCell"/>
</dbReference>
<feature type="transmembrane region" description="Helical" evidence="8">
    <location>
        <begin position="232"/>
        <end position="252"/>
    </location>
</feature>
<feature type="transmembrane region" description="Helical" evidence="8">
    <location>
        <begin position="379"/>
        <end position="397"/>
    </location>
</feature>
<comment type="similarity">
    <text evidence="2">Belongs to the nucleobase:cation symporter-2 (NCS2) (TC 2.A.40) family.</text>
</comment>
<feature type="transmembrane region" description="Helical" evidence="8">
    <location>
        <begin position="194"/>
        <end position="212"/>
    </location>
</feature>
<accession>A0A212M175</accession>
<evidence type="ECO:0000256" key="2">
    <source>
        <dbReference type="ARBA" id="ARBA00008821"/>
    </source>
</evidence>
<dbReference type="Pfam" id="PF00860">
    <property type="entry name" value="Xan_ur_permease"/>
    <property type="match status" value="1"/>
</dbReference>
<feature type="transmembrane region" description="Helical" evidence="8">
    <location>
        <begin position="346"/>
        <end position="367"/>
    </location>
</feature>